<comment type="subcellular location">
    <subcellularLocation>
        <location evidence="1">Cell membrane</location>
        <topology evidence="1">Multi-pass membrane protein</topology>
    </subcellularLocation>
</comment>
<keyword evidence="2" id="KW-1003">Cell membrane</keyword>
<name>A0A6N1VGL2_9HYPH</name>
<evidence type="ECO:0000256" key="2">
    <source>
        <dbReference type="ARBA" id="ARBA00022475"/>
    </source>
</evidence>
<dbReference type="RefSeq" id="WP_175276033.1">
    <property type="nucleotide sequence ID" value="NZ_CP054836.1"/>
</dbReference>
<feature type="transmembrane region" description="Helical" evidence="8">
    <location>
        <begin position="352"/>
        <end position="385"/>
    </location>
</feature>
<evidence type="ECO:0000313" key="9">
    <source>
        <dbReference type="EMBL" id="QKV18137.1"/>
    </source>
</evidence>
<comment type="similarity">
    <text evidence="7">Belongs to the glycosyltransferase 87 family.</text>
</comment>
<evidence type="ECO:0000256" key="8">
    <source>
        <dbReference type="SAM" id="Phobius"/>
    </source>
</evidence>
<protein>
    <submittedName>
        <fullName evidence="9">DUF2029 domain-containing protein</fullName>
    </submittedName>
</protein>
<dbReference type="KEGG" id="orm:HTY61_06555"/>
<accession>A0A6N1VGL2</accession>
<evidence type="ECO:0000313" key="10">
    <source>
        <dbReference type="Proteomes" id="UP000509367"/>
    </source>
</evidence>
<evidence type="ECO:0000256" key="3">
    <source>
        <dbReference type="ARBA" id="ARBA00022679"/>
    </source>
</evidence>
<proteinExistence type="inferred from homology"/>
<keyword evidence="3" id="KW-0808">Transferase</keyword>
<dbReference type="Proteomes" id="UP000509367">
    <property type="component" value="Chromosome"/>
</dbReference>
<feature type="transmembrane region" description="Helical" evidence="8">
    <location>
        <begin position="108"/>
        <end position="129"/>
    </location>
</feature>
<gene>
    <name evidence="9" type="ORF">HTY61_06555</name>
</gene>
<sequence>MIEAFRTGHWLQRDRLLVYPLLLLGIAVAATGYVLATNGGTLPNGSPFGSDFISFWVAAREALAGRPEIPYDAERFAEAQNAIFGDGNFYAFFYPPHYLAYMAPFGALPYYAALAAWMTLSFLASLWVVMTIVGRRIEVALLTLAFPATYLTIAHGQNAFLSAAMFGGALVLLPKRPVLAGILFGLLTFKPQLGLLIPFALLAGGYWRAIMAAAATAILAGLLSALLFGTEPWLLFVEQGAMASQTLRDGLVGWNKMISTYAALRLAGLGHLPAMAVQGFVSLAVATVVFRIWRRAGATSPDLRSALLLVGALAATPFGLNYDLFLLAPAIAFTVAHGMANGFAPWSRTILAAVYVSPLVVFWFMASMVPVAPFVLAVLFVHLAWAASGAGRSVVAARPLTE</sequence>
<feature type="transmembrane region" description="Helical" evidence="8">
    <location>
        <begin position="141"/>
        <end position="166"/>
    </location>
</feature>
<keyword evidence="10" id="KW-1185">Reference proteome</keyword>
<feature type="transmembrane region" description="Helical" evidence="8">
    <location>
        <begin position="178"/>
        <end position="202"/>
    </location>
</feature>
<evidence type="ECO:0000256" key="5">
    <source>
        <dbReference type="ARBA" id="ARBA00022989"/>
    </source>
</evidence>
<dbReference type="InterPro" id="IPR018584">
    <property type="entry name" value="GT87"/>
</dbReference>
<feature type="transmembrane region" description="Helical" evidence="8">
    <location>
        <begin position="209"/>
        <end position="228"/>
    </location>
</feature>
<evidence type="ECO:0000256" key="1">
    <source>
        <dbReference type="ARBA" id="ARBA00004651"/>
    </source>
</evidence>
<dbReference type="GO" id="GO:0005886">
    <property type="term" value="C:plasma membrane"/>
    <property type="evidence" value="ECO:0007669"/>
    <property type="project" value="UniProtKB-SubCell"/>
</dbReference>
<dbReference type="AlphaFoldDB" id="A0A6N1VGL2"/>
<feature type="transmembrane region" description="Helical" evidence="8">
    <location>
        <begin position="305"/>
        <end position="332"/>
    </location>
</feature>
<keyword evidence="6 8" id="KW-0472">Membrane</keyword>
<evidence type="ECO:0000256" key="7">
    <source>
        <dbReference type="ARBA" id="ARBA00024033"/>
    </source>
</evidence>
<keyword evidence="4 8" id="KW-0812">Transmembrane</keyword>
<dbReference type="Pfam" id="PF09594">
    <property type="entry name" value="GT87"/>
    <property type="match status" value="1"/>
</dbReference>
<organism evidence="9 10">
    <name type="scientific">Oricola thermophila</name>
    <dbReference type="NCBI Taxonomy" id="2742145"/>
    <lineage>
        <taxon>Bacteria</taxon>
        <taxon>Pseudomonadati</taxon>
        <taxon>Pseudomonadota</taxon>
        <taxon>Alphaproteobacteria</taxon>
        <taxon>Hyphomicrobiales</taxon>
        <taxon>Ahrensiaceae</taxon>
        <taxon>Oricola</taxon>
    </lineage>
</organism>
<evidence type="ECO:0000256" key="4">
    <source>
        <dbReference type="ARBA" id="ARBA00022692"/>
    </source>
</evidence>
<feature type="transmembrane region" description="Helical" evidence="8">
    <location>
        <begin position="274"/>
        <end position="293"/>
    </location>
</feature>
<dbReference type="GO" id="GO:0016758">
    <property type="term" value="F:hexosyltransferase activity"/>
    <property type="evidence" value="ECO:0007669"/>
    <property type="project" value="InterPro"/>
</dbReference>
<reference evidence="9 10" key="1">
    <citation type="submission" date="2020-06" db="EMBL/GenBank/DDBJ databases">
        <title>Oricola thermophila sp. nov. isolated from a tidal sediments.</title>
        <authorList>
            <person name="Kwon K.K."/>
            <person name="Yang S.-H."/>
            <person name="Park M.-J."/>
        </authorList>
    </citation>
    <scope>NUCLEOTIDE SEQUENCE [LARGE SCALE GENOMIC DNA]</scope>
    <source>
        <strain evidence="9 10">MEBiC13590</strain>
    </source>
</reference>
<dbReference type="EMBL" id="CP054836">
    <property type="protein sequence ID" value="QKV18137.1"/>
    <property type="molecule type" value="Genomic_DNA"/>
</dbReference>
<keyword evidence="5 8" id="KW-1133">Transmembrane helix</keyword>
<evidence type="ECO:0000256" key="6">
    <source>
        <dbReference type="ARBA" id="ARBA00023136"/>
    </source>
</evidence>
<feature type="transmembrane region" description="Helical" evidence="8">
    <location>
        <begin position="16"/>
        <end position="36"/>
    </location>
</feature>